<reference evidence="2" key="1">
    <citation type="thesis" date="2020" institute="ProQuest LLC" country="789 East Eisenhower Parkway, Ann Arbor, MI, USA">
        <title>Comparative Genomics and Chromosome Evolution.</title>
        <authorList>
            <person name="Mudd A.B."/>
        </authorList>
    </citation>
    <scope>NUCLEOTIDE SEQUENCE</scope>
    <source>
        <strain evidence="2">1538</strain>
        <tissue evidence="2">Blood</tissue>
    </source>
</reference>
<name>A0AAV3AIC8_PYXAD</name>
<comment type="caution">
    <text evidence="2">The sequence shown here is derived from an EMBL/GenBank/DDBJ whole genome shotgun (WGS) entry which is preliminary data.</text>
</comment>
<dbReference type="AlphaFoldDB" id="A0AAV3AIC8"/>
<keyword evidence="3" id="KW-1185">Reference proteome</keyword>
<sequence length="169" mass="18421">MTGMMAAPCVRHACRWLCRLRAPVRSLGRPFSTAVTGEDEPGQSAANEVSGSPLGTAVKTAPKEKETFASLLRHSSLIQMGPVKDKIVVGTIFLAVDDDLYIDFGGKFHCVCKRPEQDGEKYQKGTKVRLKLVDLELTSRFLGAVTDTTLLEADAVLLGTLQQKSEKQQ</sequence>
<dbReference type="Proteomes" id="UP001181693">
    <property type="component" value="Unassembled WGS sequence"/>
</dbReference>
<dbReference type="GO" id="GO:0005763">
    <property type="term" value="C:mitochondrial small ribosomal subunit"/>
    <property type="evidence" value="ECO:0007669"/>
    <property type="project" value="TreeGrafter"/>
</dbReference>
<dbReference type="EMBL" id="DYDO01000005">
    <property type="protein sequence ID" value="DBA24186.1"/>
    <property type="molecule type" value="Genomic_DNA"/>
</dbReference>
<dbReference type="InterPro" id="IPR019375">
    <property type="entry name" value="Ribosomal_bS1m"/>
</dbReference>
<protein>
    <recommendedName>
        <fullName evidence="4">Mitochondrial ribosomal protein S28</fullName>
    </recommendedName>
</protein>
<feature type="region of interest" description="Disordered" evidence="1">
    <location>
        <begin position="33"/>
        <end position="57"/>
    </location>
</feature>
<evidence type="ECO:0008006" key="4">
    <source>
        <dbReference type="Google" id="ProtNLM"/>
    </source>
</evidence>
<dbReference type="PANTHER" id="PTHR13447">
    <property type="entry name" value="MITOCHONDRIAL 28S RIBOSOMAL PROTEIN S28"/>
    <property type="match status" value="1"/>
</dbReference>
<dbReference type="Pfam" id="PF10246">
    <property type="entry name" value="MRP-S35"/>
    <property type="match status" value="1"/>
</dbReference>
<gene>
    <name evidence="2" type="ORF">GDO54_011879</name>
</gene>
<organism evidence="2 3">
    <name type="scientific">Pyxicephalus adspersus</name>
    <name type="common">African bullfrog</name>
    <dbReference type="NCBI Taxonomy" id="30357"/>
    <lineage>
        <taxon>Eukaryota</taxon>
        <taxon>Metazoa</taxon>
        <taxon>Chordata</taxon>
        <taxon>Craniata</taxon>
        <taxon>Vertebrata</taxon>
        <taxon>Euteleostomi</taxon>
        <taxon>Amphibia</taxon>
        <taxon>Batrachia</taxon>
        <taxon>Anura</taxon>
        <taxon>Neobatrachia</taxon>
        <taxon>Ranoidea</taxon>
        <taxon>Pyxicephalidae</taxon>
        <taxon>Pyxicephalinae</taxon>
        <taxon>Pyxicephalus</taxon>
    </lineage>
</organism>
<dbReference type="PANTHER" id="PTHR13447:SF2">
    <property type="entry name" value="SMALL RIBOSOMAL SUBUNIT PROTEIN BS1M"/>
    <property type="match status" value="1"/>
</dbReference>
<accession>A0AAV3AIC8</accession>
<evidence type="ECO:0000313" key="2">
    <source>
        <dbReference type="EMBL" id="DBA24186.1"/>
    </source>
</evidence>
<proteinExistence type="predicted"/>
<evidence type="ECO:0000313" key="3">
    <source>
        <dbReference type="Proteomes" id="UP001181693"/>
    </source>
</evidence>
<evidence type="ECO:0000256" key="1">
    <source>
        <dbReference type="SAM" id="MobiDB-lite"/>
    </source>
</evidence>